<accession>Q0RPY9</accession>
<evidence type="ECO:0000313" key="1">
    <source>
        <dbReference type="EMBL" id="CAJ60389.1"/>
    </source>
</evidence>
<dbReference type="EMBL" id="CT573213">
    <property type="protein sequence ID" value="CAJ60389.1"/>
    <property type="molecule type" value="Genomic_DNA"/>
</dbReference>
<reference evidence="1 2" key="1">
    <citation type="journal article" date="2007" name="Genome Res.">
        <title>Genome characteristics of facultatively symbiotic Frankia sp. strains reflect host range and host plant biogeography.</title>
        <authorList>
            <person name="Normand P."/>
            <person name="Lapierre P."/>
            <person name="Tisa L.S."/>
            <person name="Gogarten J.P."/>
            <person name="Alloisio N."/>
            <person name="Bagnarol E."/>
            <person name="Bassi C.A."/>
            <person name="Berry A.M."/>
            <person name="Bickhart D.M."/>
            <person name="Choisne N."/>
            <person name="Couloux A."/>
            <person name="Cournoyer B."/>
            <person name="Cruveiller S."/>
            <person name="Daubin V."/>
            <person name="Demange N."/>
            <person name="Francino M.P."/>
            <person name="Goltsman E."/>
            <person name="Huang Y."/>
            <person name="Kopp O.R."/>
            <person name="Labarre L."/>
            <person name="Lapidus A."/>
            <person name="Lavire C."/>
            <person name="Marechal J."/>
            <person name="Martinez M."/>
            <person name="Mastronunzio J.E."/>
            <person name="Mullin B.C."/>
            <person name="Niemann J."/>
            <person name="Pujic P."/>
            <person name="Rawnsley T."/>
            <person name="Rouy Z."/>
            <person name="Schenowitz C."/>
            <person name="Sellstedt A."/>
            <person name="Tavares F."/>
            <person name="Tomkins J.P."/>
            <person name="Vallenet D."/>
            <person name="Valverde C."/>
            <person name="Wall L.G."/>
            <person name="Wang Y."/>
            <person name="Medigue C."/>
            <person name="Benson D.R."/>
        </authorList>
    </citation>
    <scope>NUCLEOTIDE SEQUENCE [LARGE SCALE GENOMIC DNA]</scope>
    <source>
        <strain evidence="2">DSM 45986 / CECT 9034 / ACN14a</strain>
    </source>
</reference>
<dbReference type="AlphaFoldDB" id="Q0RPY9"/>
<dbReference type="STRING" id="326424.FRAAL1737"/>
<dbReference type="Proteomes" id="UP000000657">
    <property type="component" value="Chromosome"/>
</dbReference>
<keyword evidence="2" id="KW-1185">Reference proteome</keyword>
<sequence length="72" mass="7726">MLTMPTHPPAAPRMALVQALTDHLDRAARGQGRAYPQADGETKFACDMEASPYGCPWCDAVEWPGGNPLDVA</sequence>
<dbReference type="HOGENOM" id="CLU_2769877_0_0_11"/>
<dbReference type="eggNOG" id="COG0582">
    <property type="taxonomic scope" value="Bacteria"/>
</dbReference>
<organism evidence="1 2">
    <name type="scientific">Frankia alni (strain DSM 45986 / CECT 9034 / ACN14a)</name>
    <dbReference type="NCBI Taxonomy" id="326424"/>
    <lineage>
        <taxon>Bacteria</taxon>
        <taxon>Bacillati</taxon>
        <taxon>Actinomycetota</taxon>
        <taxon>Actinomycetes</taxon>
        <taxon>Frankiales</taxon>
        <taxon>Frankiaceae</taxon>
        <taxon>Frankia</taxon>
    </lineage>
</organism>
<protein>
    <submittedName>
        <fullName evidence="1">Uncharacterized protein</fullName>
    </submittedName>
</protein>
<dbReference type="KEGG" id="fal:FRAAL1737"/>
<evidence type="ECO:0000313" key="2">
    <source>
        <dbReference type="Proteomes" id="UP000000657"/>
    </source>
</evidence>
<proteinExistence type="predicted"/>
<gene>
    <name evidence="1" type="ordered locus">FRAAL1737</name>
</gene>
<name>Q0RPY9_FRAAA</name>